<feature type="coiled-coil region" evidence="5">
    <location>
        <begin position="746"/>
        <end position="773"/>
    </location>
</feature>
<evidence type="ECO:0000259" key="9">
    <source>
        <dbReference type="PROSITE" id="PS50010"/>
    </source>
</evidence>
<accession>A0A6M2DIN2</accession>
<proteinExistence type="predicted"/>
<dbReference type="SMART" id="SM00324">
    <property type="entry name" value="RhoGAP"/>
    <property type="match status" value="1"/>
</dbReference>
<dbReference type="GO" id="GO:0030424">
    <property type="term" value="C:axon"/>
    <property type="evidence" value="ECO:0007669"/>
    <property type="project" value="UniProtKB-SubCell"/>
</dbReference>
<protein>
    <submittedName>
        <fullName evidence="11">Putative rac gtpase-activating protein bcr/abr</fullName>
    </submittedName>
</protein>
<name>A0A6M2DIN2_XENCH</name>
<dbReference type="Gene3D" id="1.20.900.10">
    <property type="entry name" value="Dbl homology (DH) domain"/>
    <property type="match status" value="1"/>
</dbReference>
<dbReference type="Gene3D" id="2.30.29.30">
    <property type="entry name" value="Pleckstrin-homology domain (PH domain)/Phosphotyrosine-binding domain (PTB)"/>
    <property type="match status" value="1"/>
</dbReference>
<feature type="compositionally biased region" description="Low complexity" evidence="6">
    <location>
        <begin position="247"/>
        <end position="260"/>
    </location>
</feature>
<evidence type="ECO:0000256" key="4">
    <source>
        <dbReference type="ARBA" id="ARBA00022658"/>
    </source>
</evidence>
<dbReference type="CDD" id="cd00160">
    <property type="entry name" value="RhoGEF"/>
    <property type="match status" value="1"/>
</dbReference>
<dbReference type="InterPro" id="IPR037769">
    <property type="entry name" value="Abr/Bcr"/>
</dbReference>
<feature type="domain" description="C2" evidence="8">
    <location>
        <begin position="846"/>
        <end position="960"/>
    </location>
</feature>
<evidence type="ECO:0000313" key="11">
    <source>
        <dbReference type="EMBL" id="NOV46193.1"/>
    </source>
</evidence>
<evidence type="ECO:0000259" key="8">
    <source>
        <dbReference type="PROSITE" id="PS50004"/>
    </source>
</evidence>
<feature type="compositionally biased region" description="Basic and acidic residues" evidence="6">
    <location>
        <begin position="98"/>
        <end position="134"/>
    </location>
</feature>
<feature type="region of interest" description="Disordered" evidence="6">
    <location>
        <begin position="162"/>
        <end position="309"/>
    </location>
</feature>
<dbReference type="GO" id="GO:0007165">
    <property type="term" value="P:signal transduction"/>
    <property type="evidence" value="ECO:0007669"/>
    <property type="project" value="InterPro"/>
</dbReference>
<feature type="compositionally biased region" description="Polar residues" evidence="6">
    <location>
        <begin position="236"/>
        <end position="246"/>
    </location>
</feature>
<dbReference type="PANTHER" id="PTHR23182">
    <property type="entry name" value="BREAKPOINT CLUSTER REGION PROTEIN BCR"/>
    <property type="match status" value="1"/>
</dbReference>
<dbReference type="SMART" id="SM00325">
    <property type="entry name" value="RhoGEF"/>
    <property type="match status" value="1"/>
</dbReference>
<dbReference type="SUPFAM" id="SSF49562">
    <property type="entry name" value="C2 domain (Calcium/lipid-binding domain, CaLB)"/>
    <property type="match status" value="1"/>
</dbReference>
<dbReference type="InterPro" id="IPR000198">
    <property type="entry name" value="RhoGAP_dom"/>
</dbReference>
<feature type="compositionally biased region" description="Basic and acidic residues" evidence="6">
    <location>
        <begin position="71"/>
        <end position="91"/>
    </location>
</feature>
<feature type="region of interest" description="Disordered" evidence="6">
    <location>
        <begin position="71"/>
        <end position="142"/>
    </location>
</feature>
<dbReference type="SMART" id="SM00233">
    <property type="entry name" value="PH"/>
    <property type="match status" value="1"/>
</dbReference>
<feature type="domain" description="PH" evidence="7">
    <location>
        <begin position="659"/>
        <end position="816"/>
    </location>
</feature>
<sequence>MSVFGDFQRVWVQRFPESSLSAAWEEDVRASLDKHKQKVISLREELEKEELYVEYLERLLSDVEELRLSKENEEQKATAQTREHEKNDKGPDIIQDTHSAHESIEEIAEKPQEEHVKKKREDKVKSNDDDVLLREKRRRSQVHQCVTELSAVNRRCVSEVPSSLKENNITGKPQPEPRQTDVSNFVTVIEVNQQQKQQNGAKELPPPQLNKPTKVAPKPPPKVFHKLGNSIDNDDVSPTCSLGKTGSTCSSQSRPSSRGSISDRVKSYESICSQNSGKSMQSPSEANSRSLESGTGTNEPYYDSVPLDGQEDGEYVYIQAGGSASSRDDISPQAISPCSTLPLSGNSHTNVLVEPESPGKNSNYVNIDYFIQNSSRERTGTMETTTGSSLDSDGEQEVVYDPVAGGTTEALSSAAPALLRAISADEHHSVIPGSPGSTRKSSAMDMSKQEAERVSMYRCIIESIIKGEKVYVEWLTVMMQYMKAIKATLKTSQPVITEDEFDTMFYKVPELHSLHSNFLEGLQMRTQNWDGKLTIGDHFKIMASNINIYGAFLHNYGRAKDTVRKCCVNNSNFAQVTSEIRLQSQREHSLSLEDLLHKPVNRVQMNALVLHDLLKFTPASHPDHTTLTEALNMTQHFLDEFNMIQTKNMFPSADRAQRRLVKNSFIVELSEGSRKLRHLFLFNDVIACAKYKASGREKFTFELKWYIPLSEIVIFEEPAVDPKESSPANIVSLKSQACNVRDQLLLEDKEDKKSRLSSRSEKQKKKLADLEAQLVLASPNLVFRVGNKQTARQQTFFLSSDFERTQWIESIQQLQQSSQLPGSVVVPSMYELQAWITACRTFLKTNMGSYLMRSGRDESLLVGDLHLTIKDLAGLDYPADLFVCIEVDSYGHYFRKAKSKLICRSSNPAWNETYVLELEGSQNLRILLYEENQTRPILRAKHTLKLSRTWLQENWLPQSIVLRNCTLNVSLKFTPSEVTLRRVPTSKPGALFGAKILQVCKREKRDIPFIVTSSVREVERRGMMEVGVYRVSGSATDLNKLKKSFESNPYEAEQLLKEVDIHSVTGILKLYLREMPEALFTDALYNKFADAFNLSSALNTNRTVALSHCYESLPVQNKECIDYLLNHLIKVNQFESENKMSLHNLATVFGPTLLRPGARADPKQKEKLADCTVDVMTQAGILYCFLQQKAEQLREQGNK</sequence>
<evidence type="ECO:0000259" key="10">
    <source>
        <dbReference type="PROSITE" id="PS50238"/>
    </source>
</evidence>
<dbReference type="Pfam" id="PF00620">
    <property type="entry name" value="RhoGAP"/>
    <property type="match status" value="1"/>
</dbReference>
<feature type="domain" description="Rho-GAP" evidence="10">
    <location>
        <begin position="994"/>
        <end position="1193"/>
    </location>
</feature>
<dbReference type="CDD" id="cd13368">
    <property type="entry name" value="PH_BCR_arthropod"/>
    <property type="match status" value="1"/>
</dbReference>
<dbReference type="PROSITE" id="PS50004">
    <property type="entry name" value="C2"/>
    <property type="match status" value="1"/>
</dbReference>
<evidence type="ECO:0000256" key="6">
    <source>
        <dbReference type="SAM" id="MobiDB-lite"/>
    </source>
</evidence>
<keyword evidence="3" id="KW-0343">GTPase activation</keyword>
<dbReference type="GO" id="GO:0043197">
    <property type="term" value="C:dendritic spine"/>
    <property type="evidence" value="ECO:0007669"/>
    <property type="project" value="UniProtKB-SubCell"/>
</dbReference>
<organism evidence="11">
    <name type="scientific">Xenopsylla cheopis</name>
    <name type="common">Oriental rat flea</name>
    <name type="synonym">Pulex cheopis</name>
    <dbReference type="NCBI Taxonomy" id="163159"/>
    <lineage>
        <taxon>Eukaryota</taxon>
        <taxon>Metazoa</taxon>
        <taxon>Ecdysozoa</taxon>
        <taxon>Arthropoda</taxon>
        <taxon>Hexapoda</taxon>
        <taxon>Insecta</taxon>
        <taxon>Pterygota</taxon>
        <taxon>Neoptera</taxon>
        <taxon>Endopterygota</taxon>
        <taxon>Siphonaptera</taxon>
        <taxon>Pulicidae</taxon>
        <taxon>Xenopsyllinae</taxon>
        <taxon>Xenopsylla</taxon>
    </lineage>
</organism>
<keyword evidence="4" id="KW-0344">Guanine-nucleotide releasing factor</keyword>
<dbReference type="SUPFAM" id="SSF50729">
    <property type="entry name" value="PH domain-like"/>
    <property type="match status" value="1"/>
</dbReference>
<dbReference type="InterPro" id="IPR011993">
    <property type="entry name" value="PH-like_dom_sf"/>
</dbReference>
<feature type="compositionally biased region" description="Polar residues" evidence="6">
    <location>
        <begin position="180"/>
        <end position="200"/>
    </location>
</feature>
<dbReference type="Pfam" id="PF19057">
    <property type="entry name" value="PH_19"/>
    <property type="match status" value="1"/>
</dbReference>
<reference evidence="11" key="1">
    <citation type="submission" date="2020-03" db="EMBL/GenBank/DDBJ databases">
        <title>Transcriptomic Profiling of the Digestive Tract of the Rat Flea, Xenopsylla cheopis, Following Blood Feeding and Infection with Yersinia pestis.</title>
        <authorList>
            <person name="Bland D.M."/>
            <person name="Martens C.A."/>
            <person name="Virtaneva K."/>
            <person name="Kanakabandi K."/>
            <person name="Long D."/>
            <person name="Rosenke R."/>
            <person name="Saturday G.A."/>
            <person name="Hoyt F.H."/>
            <person name="Bruno D.P."/>
            <person name="Ribeiro J.M.C."/>
            <person name="Hinnebusch J."/>
        </authorList>
    </citation>
    <scope>NUCLEOTIDE SEQUENCE</scope>
</reference>
<dbReference type="GO" id="GO:0005096">
    <property type="term" value="F:GTPase activator activity"/>
    <property type="evidence" value="ECO:0007669"/>
    <property type="project" value="UniProtKB-KW"/>
</dbReference>
<comment type="subcellular location">
    <subcellularLocation>
        <location evidence="1">Cell projection</location>
        <location evidence="1">Axon</location>
    </subcellularLocation>
    <subcellularLocation>
        <location evidence="2">Cell projection</location>
        <location evidence="2">Dendritic spine</location>
    </subcellularLocation>
</comment>
<dbReference type="Gene3D" id="2.60.40.150">
    <property type="entry name" value="C2 domain"/>
    <property type="match status" value="1"/>
</dbReference>
<dbReference type="SUPFAM" id="SSF48065">
    <property type="entry name" value="DBL homology domain (DH-domain)"/>
    <property type="match status" value="1"/>
</dbReference>
<dbReference type="InterPro" id="IPR035899">
    <property type="entry name" value="DBL_dom_sf"/>
</dbReference>
<dbReference type="Gene3D" id="1.10.555.10">
    <property type="entry name" value="Rho GTPase activation protein"/>
    <property type="match status" value="1"/>
</dbReference>
<dbReference type="PROSITE" id="PS50010">
    <property type="entry name" value="DH_2"/>
    <property type="match status" value="1"/>
</dbReference>
<dbReference type="InterPro" id="IPR008936">
    <property type="entry name" value="Rho_GTPase_activation_prot"/>
</dbReference>
<keyword evidence="5" id="KW-0175">Coiled coil</keyword>
<dbReference type="PROSITE" id="PS50238">
    <property type="entry name" value="RHOGAP"/>
    <property type="match status" value="1"/>
</dbReference>
<dbReference type="EMBL" id="GIIL01002467">
    <property type="protein sequence ID" value="NOV46193.1"/>
    <property type="molecule type" value="Transcribed_RNA"/>
</dbReference>
<dbReference type="InterPro" id="IPR000219">
    <property type="entry name" value="DH_dom"/>
</dbReference>
<dbReference type="GO" id="GO:0016020">
    <property type="term" value="C:membrane"/>
    <property type="evidence" value="ECO:0007669"/>
    <property type="project" value="TreeGrafter"/>
</dbReference>
<dbReference type="InterPro" id="IPR001849">
    <property type="entry name" value="PH_domain"/>
</dbReference>
<dbReference type="InterPro" id="IPR000008">
    <property type="entry name" value="C2_dom"/>
</dbReference>
<feature type="compositionally biased region" description="Polar residues" evidence="6">
    <location>
        <begin position="162"/>
        <end position="171"/>
    </location>
</feature>
<dbReference type="PANTHER" id="PTHR23182:SF1">
    <property type="entry name" value="RHO GTPASE ACTIVATING PROTEIN AT 1A, ISOFORM E"/>
    <property type="match status" value="1"/>
</dbReference>
<evidence type="ECO:0000259" key="7">
    <source>
        <dbReference type="PROSITE" id="PS50003"/>
    </source>
</evidence>
<evidence type="ECO:0000256" key="1">
    <source>
        <dbReference type="ARBA" id="ARBA00004489"/>
    </source>
</evidence>
<dbReference type="InterPro" id="IPR036481">
    <property type="entry name" value="Bcr-Abl_oncoprot_oligo_sf"/>
</dbReference>
<feature type="domain" description="DH" evidence="9">
    <location>
        <begin position="456"/>
        <end position="644"/>
    </location>
</feature>
<dbReference type="Pfam" id="PF00621">
    <property type="entry name" value="RhoGEF"/>
    <property type="match status" value="1"/>
</dbReference>
<feature type="compositionally biased region" description="Polar residues" evidence="6">
    <location>
        <begin position="270"/>
        <end position="298"/>
    </location>
</feature>
<dbReference type="AlphaFoldDB" id="A0A6M2DIN2"/>
<dbReference type="GO" id="GO:0005085">
    <property type="term" value="F:guanyl-nucleotide exchange factor activity"/>
    <property type="evidence" value="ECO:0007669"/>
    <property type="project" value="UniProtKB-KW"/>
</dbReference>
<dbReference type="Gene3D" id="4.10.280.30">
    <property type="entry name" value="Bcr-Abl oncoprotein oligomerisation domain"/>
    <property type="match status" value="1"/>
</dbReference>
<evidence type="ECO:0000256" key="5">
    <source>
        <dbReference type="SAM" id="Coils"/>
    </source>
</evidence>
<dbReference type="SUPFAM" id="SSF48350">
    <property type="entry name" value="GTPase activation domain, GAP"/>
    <property type="match status" value="1"/>
</dbReference>
<evidence type="ECO:0000256" key="3">
    <source>
        <dbReference type="ARBA" id="ARBA00022468"/>
    </source>
</evidence>
<dbReference type="PROSITE" id="PS50003">
    <property type="entry name" value="PH_DOMAIN"/>
    <property type="match status" value="1"/>
</dbReference>
<dbReference type="InterPro" id="IPR035892">
    <property type="entry name" value="C2_domain_sf"/>
</dbReference>
<evidence type="ECO:0000256" key="2">
    <source>
        <dbReference type="ARBA" id="ARBA00004552"/>
    </source>
</evidence>